<feature type="signal peptide" evidence="1">
    <location>
        <begin position="1"/>
        <end position="18"/>
    </location>
</feature>
<evidence type="ECO:0000313" key="3">
    <source>
        <dbReference type="Proteomes" id="UP001321760"/>
    </source>
</evidence>
<sequence length="233" mass="25082">MHLLKSLALGLFVSLARALPTNTPPVTRFNLIHQHNNLNSRVSTTAWTNDWSRVLGHSCSASLLSGTFEHLPVHFNVDQAGRGSVLLGATSHFLQGSNKSEHVECSGMYGEADPRVHWVLQGLSIVFPPSAIDAKKACDPNRLCYHDHRHRTIDAKAPAVSGLITQYSSKTANLDCADGTCSAEHLESESFTVSFTASASAYGWIDGGFAVEKSVETGLANSCNGGFNERVCV</sequence>
<evidence type="ECO:0008006" key="4">
    <source>
        <dbReference type="Google" id="ProtNLM"/>
    </source>
</evidence>
<gene>
    <name evidence="2" type="ORF">QBC34DRAFT_379511</name>
</gene>
<proteinExistence type="predicted"/>
<dbReference type="EMBL" id="MU865933">
    <property type="protein sequence ID" value="KAK4450309.1"/>
    <property type="molecule type" value="Genomic_DNA"/>
</dbReference>
<evidence type="ECO:0000313" key="2">
    <source>
        <dbReference type="EMBL" id="KAK4450309.1"/>
    </source>
</evidence>
<dbReference type="AlphaFoldDB" id="A0AAV9GQU7"/>
<keyword evidence="3" id="KW-1185">Reference proteome</keyword>
<keyword evidence="1" id="KW-0732">Signal</keyword>
<reference evidence="2" key="2">
    <citation type="submission" date="2023-05" db="EMBL/GenBank/DDBJ databases">
        <authorList>
            <consortium name="Lawrence Berkeley National Laboratory"/>
            <person name="Steindorff A."/>
            <person name="Hensen N."/>
            <person name="Bonometti L."/>
            <person name="Westerberg I."/>
            <person name="Brannstrom I.O."/>
            <person name="Guillou S."/>
            <person name="Cros-Aarteil S."/>
            <person name="Calhoun S."/>
            <person name="Haridas S."/>
            <person name="Kuo A."/>
            <person name="Mondo S."/>
            <person name="Pangilinan J."/>
            <person name="Riley R."/>
            <person name="Labutti K."/>
            <person name="Andreopoulos B."/>
            <person name="Lipzen A."/>
            <person name="Chen C."/>
            <person name="Yanf M."/>
            <person name="Daum C."/>
            <person name="Ng V."/>
            <person name="Clum A."/>
            <person name="Ohm R."/>
            <person name="Martin F."/>
            <person name="Silar P."/>
            <person name="Natvig D."/>
            <person name="Lalanne C."/>
            <person name="Gautier V."/>
            <person name="Ament-Velasquez S.L."/>
            <person name="Kruys A."/>
            <person name="Hutchinson M.I."/>
            <person name="Powell A.J."/>
            <person name="Barry K."/>
            <person name="Miller A.N."/>
            <person name="Grigoriev I.V."/>
            <person name="Debuchy R."/>
            <person name="Gladieux P."/>
            <person name="Thoren M.H."/>
            <person name="Johannesson H."/>
        </authorList>
    </citation>
    <scope>NUCLEOTIDE SEQUENCE</scope>
    <source>
        <strain evidence="2">PSN243</strain>
    </source>
</reference>
<accession>A0AAV9GQU7</accession>
<feature type="chain" id="PRO_5043855127" description="AA1-like domain-containing protein" evidence="1">
    <location>
        <begin position="19"/>
        <end position="233"/>
    </location>
</feature>
<comment type="caution">
    <text evidence="2">The sequence shown here is derived from an EMBL/GenBank/DDBJ whole genome shotgun (WGS) entry which is preliminary data.</text>
</comment>
<reference evidence="2" key="1">
    <citation type="journal article" date="2023" name="Mol. Phylogenet. Evol.">
        <title>Genome-scale phylogeny and comparative genomics of the fungal order Sordariales.</title>
        <authorList>
            <person name="Hensen N."/>
            <person name="Bonometti L."/>
            <person name="Westerberg I."/>
            <person name="Brannstrom I.O."/>
            <person name="Guillou S."/>
            <person name="Cros-Aarteil S."/>
            <person name="Calhoun S."/>
            <person name="Haridas S."/>
            <person name="Kuo A."/>
            <person name="Mondo S."/>
            <person name="Pangilinan J."/>
            <person name="Riley R."/>
            <person name="LaButti K."/>
            <person name="Andreopoulos B."/>
            <person name="Lipzen A."/>
            <person name="Chen C."/>
            <person name="Yan M."/>
            <person name="Daum C."/>
            <person name="Ng V."/>
            <person name="Clum A."/>
            <person name="Steindorff A."/>
            <person name="Ohm R.A."/>
            <person name="Martin F."/>
            <person name="Silar P."/>
            <person name="Natvig D.O."/>
            <person name="Lalanne C."/>
            <person name="Gautier V."/>
            <person name="Ament-Velasquez S.L."/>
            <person name="Kruys A."/>
            <person name="Hutchinson M.I."/>
            <person name="Powell A.J."/>
            <person name="Barry K."/>
            <person name="Miller A.N."/>
            <person name="Grigoriev I.V."/>
            <person name="Debuchy R."/>
            <person name="Gladieux P."/>
            <person name="Hiltunen Thoren M."/>
            <person name="Johannesson H."/>
        </authorList>
    </citation>
    <scope>NUCLEOTIDE SEQUENCE</scope>
    <source>
        <strain evidence="2">PSN243</strain>
    </source>
</reference>
<organism evidence="2 3">
    <name type="scientific">Podospora aff. communis PSN243</name>
    <dbReference type="NCBI Taxonomy" id="3040156"/>
    <lineage>
        <taxon>Eukaryota</taxon>
        <taxon>Fungi</taxon>
        <taxon>Dikarya</taxon>
        <taxon>Ascomycota</taxon>
        <taxon>Pezizomycotina</taxon>
        <taxon>Sordariomycetes</taxon>
        <taxon>Sordariomycetidae</taxon>
        <taxon>Sordariales</taxon>
        <taxon>Podosporaceae</taxon>
        <taxon>Podospora</taxon>
    </lineage>
</organism>
<protein>
    <recommendedName>
        <fullName evidence="4">AA1-like domain-containing protein</fullName>
    </recommendedName>
</protein>
<dbReference type="Proteomes" id="UP001321760">
    <property type="component" value="Unassembled WGS sequence"/>
</dbReference>
<evidence type="ECO:0000256" key="1">
    <source>
        <dbReference type="SAM" id="SignalP"/>
    </source>
</evidence>
<name>A0AAV9GQU7_9PEZI</name>